<feature type="region of interest" description="Disordered" evidence="4">
    <location>
        <begin position="179"/>
        <end position="217"/>
    </location>
</feature>
<organism evidence="5 6">
    <name type="scientific">Taxus chinensis</name>
    <name type="common">Chinese yew</name>
    <name type="synonym">Taxus wallichiana var. chinensis</name>
    <dbReference type="NCBI Taxonomy" id="29808"/>
    <lineage>
        <taxon>Eukaryota</taxon>
        <taxon>Viridiplantae</taxon>
        <taxon>Streptophyta</taxon>
        <taxon>Embryophyta</taxon>
        <taxon>Tracheophyta</taxon>
        <taxon>Spermatophyta</taxon>
        <taxon>Pinopsida</taxon>
        <taxon>Pinidae</taxon>
        <taxon>Conifers II</taxon>
        <taxon>Cupressales</taxon>
        <taxon>Taxaceae</taxon>
        <taxon>Taxus</taxon>
    </lineage>
</organism>
<dbReference type="GO" id="GO:0030691">
    <property type="term" value="C:Noc2p-Noc3p complex"/>
    <property type="evidence" value="ECO:0007669"/>
    <property type="project" value="TreeGrafter"/>
</dbReference>
<feature type="compositionally biased region" description="Basic and acidic residues" evidence="4">
    <location>
        <begin position="56"/>
        <end position="66"/>
    </location>
</feature>
<name>A0AA38L4F4_TAXCH</name>
<feature type="compositionally biased region" description="Basic residues" evidence="4">
    <location>
        <begin position="12"/>
        <end position="43"/>
    </location>
</feature>
<dbReference type="InterPro" id="IPR005343">
    <property type="entry name" value="Noc2"/>
</dbReference>
<dbReference type="PANTHER" id="PTHR12687:SF8">
    <property type="entry name" value="PROTEIN REBELOTE"/>
    <property type="match status" value="1"/>
</dbReference>
<dbReference type="GO" id="GO:0042273">
    <property type="term" value="P:ribosomal large subunit biogenesis"/>
    <property type="evidence" value="ECO:0007669"/>
    <property type="project" value="TreeGrafter"/>
</dbReference>
<gene>
    <name evidence="5" type="ORF">KI387_027866</name>
</gene>
<dbReference type="GO" id="GO:0005730">
    <property type="term" value="C:nucleolus"/>
    <property type="evidence" value="ECO:0007669"/>
    <property type="project" value="TreeGrafter"/>
</dbReference>
<reference evidence="5 6" key="1">
    <citation type="journal article" date="2021" name="Nat. Plants">
        <title>The Taxus genome provides insights into paclitaxel biosynthesis.</title>
        <authorList>
            <person name="Xiong X."/>
            <person name="Gou J."/>
            <person name="Liao Q."/>
            <person name="Li Y."/>
            <person name="Zhou Q."/>
            <person name="Bi G."/>
            <person name="Li C."/>
            <person name="Du R."/>
            <person name="Wang X."/>
            <person name="Sun T."/>
            <person name="Guo L."/>
            <person name="Liang H."/>
            <person name="Lu P."/>
            <person name="Wu Y."/>
            <person name="Zhang Z."/>
            <person name="Ro D.K."/>
            <person name="Shang Y."/>
            <person name="Huang S."/>
            <person name="Yan J."/>
        </authorList>
    </citation>
    <scope>NUCLEOTIDE SEQUENCE [LARGE SCALE GENOMIC DNA]</scope>
    <source>
        <strain evidence="5">Ta-2019</strain>
    </source>
</reference>
<dbReference type="EMBL" id="JAHRHJ020000006">
    <property type="protein sequence ID" value="KAH9312831.1"/>
    <property type="molecule type" value="Genomic_DNA"/>
</dbReference>
<evidence type="ECO:0000256" key="1">
    <source>
        <dbReference type="ARBA" id="ARBA00004123"/>
    </source>
</evidence>
<evidence type="ECO:0000256" key="3">
    <source>
        <dbReference type="ARBA" id="ARBA00023242"/>
    </source>
</evidence>
<sequence length="829" mass="94023">VCRGGTMAKPGKNTRKFVKKHLKSVIDKRRKYKPLREARKRMKAGSQDLQSGPRKGASESTRKDAGDLTLKMKSQNMNGSEVMEDDFMDGTSIEDDSSVDDHVSESDGVLAEDENIFSDILPSEYENDKSEEEDDTDNALQDQNRILQSDVDKHMKELERLKEKDPKFVKFLKKHEKEFSHSNDDDDNDSEEKENVKKDVKPGKQEDNNKKFLKPPSKKVLTNSQIDNWCEDIMEKQNLGALRCLLQAFQTACHYGDGEKYDFSPNITITNSNVFNKIVIFVLCEVDGIFRKLLGLPSVGGKRETVLKMQDTAQWMDVGHLIKSYFANALHLLNQMADNQTISFTLERLRCSIIFLAAFPSYLRKFSKVALHFWGTGGESLSAVSFLFVRDVTIQLGSDCLDSCLKRIYKVFAANCKLVTAANLRQIQFLKNCVVELYGVDLANGYKHAFAFIQQLGMVLRCALTLKTKEAVKKACSWQYMSCLDLWVKFLCAYTKSIDLKSLAYAMSQIIIGISCLVPTACYSPLRLQCIKMLNMLASASGTFIPVVPILFDVLECKELDKTLTGGAGIACDFSTLLKVPKPLLKSRAFQDECVYSVLNHLAEHLAQWSHDVAFPELAFITLIHLRRFHEKTNIDRFRRQVKQLMDQVQRNIEYVTKKREEISFSPKDHAAVSSFLQTEKENGASVLSKFYVNIRQKAELRMASLQKDSAPVQDKKSAILIKGTTPTSHGDCDRDMKEVRAVNLKSQKQEKSRSLISVSFKEDDAVEALDVSFDEYENHTEEHDAEGEAPSEEKESNNKFAKAKLSKADKQLAKHNKSSKNRQLKRKH</sequence>
<proteinExistence type="inferred from homology"/>
<feature type="region of interest" description="Disordered" evidence="4">
    <location>
        <begin position="1"/>
        <end position="140"/>
    </location>
</feature>
<evidence type="ECO:0000313" key="6">
    <source>
        <dbReference type="Proteomes" id="UP000824469"/>
    </source>
</evidence>
<comment type="similarity">
    <text evidence="2">Belongs to the NOC2 family.</text>
</comment>
<dbReference type="OMA" id="FQTACHY"/>
<evidence type="ECO:0000256" key="2">
    <source>
        <dbReference type="ARBA" id="ARBA00005907"/>
    </source>
</evidence>
<comment type="caution">
    <text evidence="5">The sequence shown here is derived from an EMBL/GenBank/DDBJ whole genome shotgun (WGS) entry which is preliminary data.</text>
</comment>
<dbReference type="Pfam" id="PF03715">
    <property type="entry name" value="Noc2"/>
    <property type="match status" value="1"/>
</dbReference>
<feature type="non-terminal residue" evidence="5">
    <location>
        <position position="829"/>
    </location>
</feature>
<feature type="compositionally biased region" description="Basic residues" evidence="4">
    <location>
        <begin position="814"/>
        <end position="829"/>
    </location>
</feature>
<feature type="region of interest" description="Disordered" evidence="4">
    <location>
        <begin position="772"/>
        <end position="829"/>
    </location>
</feature>
<comment type="subcellular location">
    <subcellularLocation>
        <location evidence="1">Nucleus</location>
    </subcellularLocation>
</comment>
<dbReference type="GO" id="GO:0005654">
    <property type="term" value="C:nucleoplasm"/>
    <property type="evidence" value="ECO:0007669"/>
    <property type="project" value="TreeGrafter"/>
</dbReference>
<dbReference type="AlphaFoldDB" id="A0AA38L4F4"/>
<feature type="compositionally biased region" description="Basic and acidic residues" evidence="4">
    <location>
        <begin position="193"/>
        <end position="210"/>
    </location>
</feature>
<keyword evidence="3" id="KW-0539">Nucleus</keyword>
<keyword evidence="6" id="KW-1185">Reference proteome</keyword>
<evidence type="ECO:0000313" key="5">
    <source>
        <dbReference type="EMBL" id="KAH9312831.1"/>
    </source>
</evidence>
<accession>A0AA38L4F4</accession>
<protein>
    <recommendedName>
        <fullName evidence="7">Nucleolar complex protein 2 homolog</fullName>
    </recommendedName>
</protein>
<feature type="compositionally biased region" description="Acidic residues" evidence="4">
    <location>
        <begin position="82"/>
        <end position="98"/>
    </location>
</feature>
<dbReference type="GO" id="GO:0030690">
    <property type="term" value="C:Noc1p-Noc2p complex"/>
    <property type="evidence" value="ECO:0007669"/>
    <property type="project" value="TreeGrafter"/>
</dbReference>
<evidence type="ECO:0000256" key="4">
    <source>
        <dbReference type="SAM" id="MobiDB-lite"/>
    </source>
</evidence>
<dbReference type="Proteomes" id="UP000824469">
    <property type="component" value="Unassembled WGS sequence"/>
</dbReference>
<evidence type="ECO:0008006" key="7">
    <source>
        <dbReference type="Google" id="ProtNLM"/>
    </source>
</evidence>
<feature type="non-terminal residue" evidence="5">
    <location>
        <position position="1"/>
    </location>
</feature>
<dbReference type="PANTHER" id="PTHR12687">
    <property type="entry name" value="NUCLEOLAR COMPLEX 2 AND RAD4-RELATED"/>
    <property type="match status" value="1"/>
</dbReference>